<comment type="caution">
    <text evidence="1">The sequence shown here is derived from an EMBL/GenBank/DDBJ whole genome shotgun (WGS) entry which is preliminary data.</text>
</comment>
<organism evidence="1 2">
    <name type="scientific">Paludisphaera mucosa</name>
    <dbReference type="NCBI Taxonomy" id="3030827"/>
    <lineage>
        <taxon>Bacteria</taxon>
        <taxon>Pseudomonadati</taxon>
        <taxon>Planctomycetota</taxon>
        <taxon>Planctomycetia</taxon>
        <taxon>Isosphaerales</taxon>
        <taxon>Isosphaeraceae</taxon>
        <taxon>Paludisphaera</taxon>
    </lineage>
</organism>
<dbReference type="EMBL" id="JARRAG010000002">
    <property type="protein sequence ID" value="MDG3005833.1"/>
    <property type="molecule type" value="Genomic_DNA"/>
</dbReference>
<dbReference type="RefSeq" id="WP_277862162.1">
    <property type="nucleotide sequence ID" value="NZ_JARRAG010000002.1"/>
</dbReference>
<keyword evidence="2" id="KW-1185">Reference proteome</keyword>
<protein>
    <submittedName>
        <fullName evidence="1">Uncharacterized protein</fullName>
    </submittedName>
</protein>
<reference evidence="1 2" key="1">
    <citation type="submission" date="2023-03" db="EMBL/GenBank/DDBJ databases">
        <title>Paludisphaera mucosa sp. nov. a novel planctomycete from northern fen.</title>
        <authorList>
            <person name="Ivanova A."/>
        </authorList>
    </citation>
    <scope>NUCLEOTIDE SEQUENCE [LARGE SCALE GENOMIC DNA]</scope>
    <source>
        <strain evidence="1 2">Pla2</strain>
    </source>
</reference>
<gene>
    <name evidence="1" type="ORF">PZE19_18760</name>
</gene>
<evidence type="ECO:0000313" key="1">
    <source>
        <dbReference type="EMBL" id="MDG3005833.1"/>
    </source>
</evidence>
<evidence type="ECO:0000313" key="2">
    <source>
        <dbReference type="Proteomes" id="UP001216907"/>
    </source>
</evidence>
<proteinExistence type="predicted"/>
<sequence length="292" mass="32533">MDPIGDDEGAKERRSLEGSVTVGIGDVGGRQVYTWTPFPPIQIQADPPQDFRIEIFCRTGGDGTRRFVPASGVEAFFVEASLGGLALLGRRRALQDLERFAYDFMRQMFQQAPSCSEHFDRRFRHGGDLRVAGSDVDVLPDRLGLDARGLGKHWSVKKLFRRGREQTSSNRGRPDTERLIAAGLLVAARRRPIDPASMSEADGRFRVRMALFDLGPGEAPVTPEVKAMVLQRLCRLVERHSGDVSAVFQRWFIADRSDLIRCIAVQRSEEGPIARKVVRAALLERFPVDCGG</sequence>
<dbReference type="Proteomes" id="UP001216907">
    <property type="component" value="Unassembled WGS sequence"/>
</dbReference>
<accession>A0ABT6FEL9</accession>
<name>A0ABT6FEL9_9BACT</name>